<sequence>MFFLSQLVFIAAFFPSSLRCRFCGQNDVSRQFEATNGVVCKALGCSGKIMCVHPNYKRGKIDFSDDNKDRILIEFDSLQEQNKYGNPVGKERGKRHSFREFSEQRFEFTPQTTASYQGIRAKNFNFTSTLHANNASLRIMVYMFEGHGNITFGNETTEMREGMLKFNIEIKNWQFCGKNDTDEECNAGDEGEFIDLTLVIKSKGKPKQKSENEQRGKDGKRRHPRCFRTIRHKKCPKQFDIGGDSEIVLSSQVMVDDEIRDMPGNGDYPKFKETANKQKFILRFPKAANRIFYDPGLEVGEADAGALALKNLPHLSLALLVLRFILF</sequence>
<protein>
    <submittedName>
        <fullName evidence="3">Skeletal aspartic acid-rich protein 2</fullName>
    </submittedName>
</protein>
<organism evidence="3 4">
    <name type="scientific">Acropora cervicornis</name>
    <name type="common">Staghorn coral</name>
    <dbReference type="NCBI Taxonomy" id="6130"/>
    <lineage>
        <taxon>Eukaryota</taxon>
        <taxon>Metazoa</taxon>
        <taxon>Cnidaria</taxon>
        <taxon>Anthozoa</taxon>
        <taxon>Hexacorallia</taxon>
        <taxon>Scleractinia</taxon>
        <taxon>Astrocoeniina</taxon>
        <taxon>Acroporidae</taxon>
        <taxon>Acropora</taxon>
    </lineage>
</organism>
<comment type="caution">
    <text evidence="3">The sequence shown here is derived from an EMBL/GenBank/DDBJ whole genome shotgun (WGS) entry which is preliminary data.</text>
</comment>
<feature type="region of interest" description="Disordered" evidence="1">
    <location>
        <begin position="203"/>
        <end position="223"/>
    </location>
</feature>
<feature type="signal peptide" evidence="2">
    <location>
        <begin position="1"/>
        <end position="19"/>
    </location>
</feature>
<keyword evidence="4" id="KW-1185">Reference proteome</keyword>
<dbReference type="EMBL" id="JARQWQ010000015">
    <property type="protein sequence ID" value="KAK2567116.1"/>
    <property type="molecule type" value="Genomic_DNA"/>
</dbReference>
<accession>A0AAD9QTK3</accession>
<reference evidence="3" key="1">
    <citation type="journal article" date="2023" name="G3 (Bethesda)">
        <title>Whole genome assembly and annotation of the endangered Caribbean coral Acropora cervicornis.</title>
        <authorList>
            <person name="Selwyn J.D."/>
            <person name="Vollmer S.V."/>
        </authorList>
    </citation>
    <scope>NUCLEOTIDE SEQUENCE</scope>
    <source>
        <strain evidence="3">K2</strain>
    </source>
</reference>
<keyword evidence="2" id="KW-0732">Signal</keyword>
<proteinExistence type="predicted"/>
<reference evidence="3" key="2">
    <citation type="journal article" date="2023" name="Science">
        <title>Genomic signatures of disease resistance in endangered staghorn corals.</title>
        <authorList>
            <person name="Vollmer S.V."/>
            <person name="Selwyn J.D."/>
            <person name="Despard B.A."/>
            <person name="Roesel C.L."/>
        </authorList>
    </citation>
    <scope>NUCLEOTIDE SEQUENCE</scope>
    <source>
        <strain evidence="3">K2</strain>
    </source>
</reference>
<dbReference type="Proteomes" id="UP001249851">
    <property type="component" value="Unassembled WGS sequence"/>
</dbReference>
<evidence type="ECO:0000256" key="2">
    <source>
        <dbReference type="SAM" id="SignalP"/>
    </source>
</evidence>
<name>A0AAD9QTK3_ACRCE</name>
<evidence type="ECO:0000313" key="3">
    <source>
        <dbReference type="EMBL" id="KAK2567116.1"/>
    </source>
</evidence>
<feature type="compositionally biased region" description="Basic and acidic residues" evidence="1">
    <location>
        <begin position="208"/>
        <end position="217"/>
    </location>
</feature>
<evidence type="ECO:0000256" key="1">
    <source>
        <dbReference type="SAM" id="MobiDB-lite"/>
    </source>
</evidence>
<evidence type="ECO:0000313" key="4">
    <source>
        <dbReference type="Proteomes" id="UP001249851"/>
    </source>
</evidence>
<dbReference type="AlphaFoldDB" id="A0AAD9QTK3"/>
<gene>
    <name evidence="3" type="ORF">P5673_008915</name>
</gene>
<feature type="chain" id="PRO_5041967556" evidence="2">
    <location>
        <begin position="20"/>
        <end position="327"/>
    </location>
</feature>